<reference evidence="6 7" key="1">
    <citation type="journal article" date="2010" name="Stand. Genomic Sci.">
        <title>Complete genome sequence of Acetohalobium arabaticum type strain (Z-7288).</title>
        <authorList>
            <person name="Sikorski J."/>
            <person name="Lapidus A."/>
            <person name="Chertkov O."/>
            <person name="Lucas S."/>
            <person name="Copeland A."/>
            <person name="Glavina Del Rio T."/>
            <person name="Nolan M."/>
            <person name="Tice H."/>
            <person name="Cheng J.F."/>
            <person name="Han C."/>
            <person name="Brambilla E."/>
            <person name="Pitluck S."/>
            <person name="Liolios K."/>
            <person name="Ivanova N."/>
            <person name="Mavromatis K."/>
            <person name="Mikhailova N."/>
            <person name="Pati A."/>
            <person name="Bruce D."/>
            <person name="Detter C."/>
            <person name="Tapia R."/>
            <person name="Goodwin L."/>
            <person name="Chen A."/>
            <person name="Palaniappan K."/>
            <person name="Land M."/>
            <person name="Hauser L."/>
            <person name="Chang Y.J."/>
            <person name="Jeffries C.D."/>
            <person name="Rohde M."/>
            <person name="Goker M."/>
            <person name="Spring S."/>
            <person name="Woyke T."/>
            <person name="Bristow J."/>
            <person name="Eisen J.A."/>
            <person name="Markowitz V."/>
            <person name="Hugenholtz P."/>
            <person name="Kyrpides N.C."/>
            <person name="Klenk H.P."/>
        </authorList>
    </citation>
    <scope>NUCLEOTIDE SEQUENCE [LARGE SCALE GENOMIC DNA]</scope>
    <source>
        <strain evidence="7">ATCC 49924 / DSM 5501 / Z-7288</strain>
    </source>
</reference>
<accession>D9QQ95</accession>
<feature type="repeat" description="TPR" evidence="5">
    <location>
        <begin position="55"/>
        <end position="88"/>
    </location>
</feature>
<gene>
    <name evidence="6" type="ordered locus">Acear_1164</name>
</gene>
<dbReference type="PROSITE" id="PS50005">
    <property type="entry name" value="TPR"/>
    <property type="match status" value="3"/>
</dbReference>
<dbReference type="PANTHER" id="PTHR46512">
    <property type="entry name" value="PEPTIDYLPROLYL ISOMERASE"/>
    <property type="match status" value="1"/>
</dbReference>
<evidence type="ECO:0000313" key="6">
    <source>
        <dbReference type="EMBL" id="ADL12686.1"/>
    </source>
</evidence>
<keyword evidence="3" id="KW-0697">Rotamase</keyword>
<evidence type="ECO:0000256" key="5">
    <source>
        <dbReference type="PROSITE-ProRule" id="PRU00339"/>
    </source>
</evidence>
<dbReference type="Pfam" id="PF13424">
    <property type="entry name" value="TPR_12"/>
    <property type="match status" value="1"/>
</dbReference>
<keyword evidence="4" id="KW-0413">Isomerase</keyword>
<evidence type="ECO:0000256" key="3">
    <source>
        <dbReference type="ARBA" id="ARBA00023110"/>
    </source>
</evidence>
<evidence type="ECO:0000256" key="2">
    <source>
        <dbReference type="ARBA" id="ARBA00013194"/>
    </source>
</evidence>
<dbReference type="Gene3D" id="1.25.40.10">
    <property type="entry name" value="Tetratricopeptide repeat domain"/>
    <property type="match status" value="2"/>
</dbReference>
<evidence type="ECO:0000256" key="4">
    <source>
        <dbReference type="ARBA" id="ARBA00023235"/>
    </source>
</evidence>
<comment type="catalytic activity">
    <reaction evidence="1">
        <text>[protein]-peptidylproline (omega=180) = [protein]-peptidylproline (omega=0)</text>
        <dbReference type="Rhea" id="RHEA:16237"/>
        <dbReference type="Rhea" id="RHEA-COMP:10747"/>
        <dbReference type="Rhea" id="RHEA-COMP:10748"/>
        <dbReference type="ChEBI" id="CHEBI:83833"/>
        <dbReference type="ChEBI" id="CHEBI:83834"/>
        <dbReference type="EC" id="5.2.1.8"/>
    </reaction>
</comment>
<name>D9QQ95_ACEAZ</name>
<dbReference type="GO" id="GO:0003755">
    <property type="term" value="F:peptidyl-prolyl cis-trans isomerase activity"/>
    <property type="evidence" value="ECO:0007669"/>
    <property type="project" value="UniProtKB-EC"/>
</dbReference>
<dbReference type="InterPro" id="IPR050754">
    <property type="entry name" value="FKBP4/5/8-like"/>
</dbReference>
<sequence>MKRLDIVLVLIILLVFGVFNNSAISKSKYQSEWKDLIETNQKLIKQEEKDNPKNIKAHFRLGVAYANLGKIDLAKEEFDFLDELDEKKEDKELKKLTKYYEKQLDETSSGPLLLNYLGFAYYADHNYESSLQIFKKIVKKDSENIWSHNYLATVYGKLGKYDKAEKVLKRSMEIRDDDYTHFLLGAVYYKQGSIFKALYHVGKSGSVATKLLD</sequence>
<dbReference type="OrthoDB" id="2112334at2"/>
<evidence type="ECO:0000313" key="7">
    <source>
        <dbReference type="Proteomes" id="UP000001661"/>
    </source>
</evidence>
<dbReference type="HOGENOM" id="CLU_1347350_0_0_9"/>
<dbReference type="SUPFAM" id="SSF48452">
    <property type="entry name" value="TPR-like"/>
    <property type="match status" value="1"/>
</dbReference>
<dbReference type="Pfam" id="PF13181">
    <property type="entry name" value="TPR_8"/>
    <property type="match status" value="1"/>
</dbReference>
<protein>
    <recommendedName>
        <fullName evidence="2">peptidylprolyl isomerase</fullName>
        <ecNumber evidence="2">5.2.1.8</ecNumber>
    </recommendedName>
</protein>
<evidence type="ECO:0000256" key="1">
    <source>
        <dbReference type="ARBA" id="ARBA00000971"/>
    </source>
</evidence>
<dbReference type="eggNOG" id="COG0457">
    <property type="taxonomic scope" value="Bacteria"/>
</dbReference>
<dbReference type="InterPro" id="IPR019734">
    <property type="entry name" value="TPR_rpt"/>
</dbReference>
<proteinExistence type="predicted"/>
<dbReference type="InterPro" id="IPR011990">
    <property type="entry name" value="TPR-like_helical_dom_sf"/>
</dbReference>
<feature type="repeat" description="TPR" evidence="5">
    <location>
        <begin position="145"/>
        <end position="178"/>
    </location>
</feature>
<keyword evidence="5" id="KW-0802">TPR repeat</keyword>
<dbReference type="PANTHER" id="PTHR46512:SF9">
    <property type="entry name" value="PEPTIDYLPROLYL ISOMERASE"/>
    <property type="match status" value="1"/>
</dbReference>
<keyword evidence="7" id="KW-1185">Reference proteome</keyword>
<dbReference type="RefSeq" id="WP_013278132.1">
    <property type="nucleotide sequence ID" value="NC_014378.1"/>
</dbReference>
<dbReference type="AlphaFoldDB" id="D9QQ95"/>
<dbReference type="STRING" id="574087.Acear_1164"/>
<organism evidence="6 7">
    <name type="scientific">Acetohalobium arabaticum (strain ATCC 49924 / DSM 5501 / Z-7288)</name>
    <dbReference type="NCBI Taxonomy" id="574087"/>
    <lineage>
        <taxon>Bacteria</taxon>
        <taxon>Bacillati</taxon>
        <taxon>Bacillota</taxon>
        <taxon>Clostridia</taxon>
        <taxon>Halanaerobiales</taxon>
        <taxon>Halobacteroidaceae</taxon>
        <taxon>Acetohalobium</taxon>
    </lineage>
</organism>
<dbReference type="SMART" id="SM00028">
    <property type="entry name" value="TPR"/>
    <property type="match status" value="3"/>
</dbReference>
<dbReference type="Proteomes" id="UP000001661">
    <property type="component" value="Chromosome"/>
</dbReference>
<dbReference type="KEGG" id="aar:Acear_1164"/>
<feature type="repeat" description="TPR" evidence="5">
    <location>
        <begin position="111"/>
        <end position="144"/>
    </location>
</feature>
<dbReference type="EC" id="5.2.1.8" evidence="2"/>
<dbReference type="EMBL" id="CP002105">
    <property type="protein sequence ID" value="ADL12686.1"/>
    <property type="molecule type" value="Genomic_DNA"/>
</dbReference>